<accession>A0A6J4I5H9</accession>
<proteinExistence type="predicted"/>
<dbReference type="Pfam" id="PF00480">
    <property type="entry name" value="ROK"/>
    <property type="match status" value="1"/>
</dbReference>
<reference evidence="1" key="1">
    <citation type="submission" date="2020-02" db="EMBL/GenBank/DDBJ databases">
        <authorList>
            <person name="Meier V. D."/>
        </authorList>
    </citation>
    <scope>NUCLEOTIDE SEQUENCE</scope>
    <source>
        <strain evidence="1">AVDCRST_MAG42</strain>
    </source>
</reference>
<keyword evidence="1" id="KW-0418">Kinase</keyword>
<dbReference type="AlphaFoldDB" id="A0A6J4I5H9"/>
<evidence type="ECO:0000313" key="1">
    <source>
        <dbReference type="EMBL" id="CAA9242109.1"/>
    </source>
</evidence>
<sequence>MKKKILVVDIGGTNVKLLISRDSKRKFPSGKTLSPADLVAQTKEVAEDWEYDAVAIGFPSVVKNDRIVHDPKHLAAGWAGFDFKKSFGKPTRIINDAAMQALGSYHGDRMLFLGLGTGLGSTLIWGRNVMPLELGDLPYPGVTRIEDVLGKRGLERLGRRAWRREVHDTVAKLKVAFIADYVVLGGGNAKNMDTLPEGVELGHNRNAYLGGVRLWETDAKTRRAKWQFV</sequence>
<dbReference type="SUPFAM" id="SSF53067">
    <property type="entry name" value="Actin-like ATPase domain"/>
    <property type="match status" value="1"/>
</dbReference>
<protein>
    <submittedName>
        <fullName evidence="1">Polyphosphate glucokinase</fullName>
        <ecNumber evidence="1">2.7.1.63</ecNumber>
    </submittedName>
</protein>
<dbReference type="InterPro" id="IPR043129">
    <property type="entry name" value="ATPase_NBD"/>
</dbReference>
<dbReference type="GO" id="GO:0047330">
    <property type="term" value="F:polyphosphate-glucose phosphotransferase activity"/>
    <property type="evidence" value="ECO:0007669"/>
    <property type="project" value="UniProtKB-EC"/>
</dbReference>
<organism evidence="1">
    <name type="scientific">uncultured Chthoniobacterales bacterium</name>
    <dbReference type="NCBI Taxonomy" id="1836801"/>
    <lineage>
        <taxon>Bacteria</taxon>
        <taxon>Pseudomonadati</taxon>
        <taxon>Verrucomicrobiota</taxon>
        <taxon>Spartobacteria</taxon>
        <taxon>Chthoniobacterales</taxon>
        <taxon>environmental samples</taxon>
    </lineage>
</organism>
<dbReference type="InterPro" id="IPR000600">
    <property type="entry name" value="ROK"/>
</dbReference>
<dbReference type="EMBL" id="CADCTA010000067">
    <property type="protein sequence ID" value="CAA9242109.1"/>
    <property type="molecule type" value="Genomic_DNA"/>
</dbReference>
<keyword evidence="1" id="KW-0808">Transferase</keyword>
<dbReference type="Gene3D" id="3.30.420.40">
    <property type="match status" value="2"/>
</dbReference>
<name>A0A6J4I5H9_9BACT</name>
<gene>
    <name evidence="1" type="ORF">AVDCRST_MAG42-1755</name>
</gene>
<dbReference type="EC" id="2.7.1.63" evidence="1"/>